<evidence type="ECO:0000256" key="1">
    <source>
        <dbReference type="SAM" id="MobiDB-lite"/>
    </source>
</evidence>
<dbReference type="PANTHER" id="PTHR10773:SF19">
    <property type="match status" value="1"/>
</dbReference>
<evidence type="ECO:0000313" key="2">
    <source>
        <dbReference type="EMBL" id="KAK3926098.1"/>
    </source>
</evidence>
<keyword evidence="3" id="KW-1185">Reference proteome</keyword>
<comment type="caution">
    <text evidence="2">The sequence shown here is derived from an EMBL/GenBank/DDBJ whole genome shotgun (WGS) entry which is preliminary data.</text>
</comment>
<dbReference type="Proteomes" id="UP001219518">
    <property type="component" value="Unassembled WGS sequence"/>
</dbReference>
<name>A0AAE1HRK2_9NEOP</name>
<proteinExistence type="predicted"/>
<organism evidence="2 3">
    <name type="scientific">Frankliniella fusca</name>
    <dbReference type="NCBI Taxonomy" id="407009"/>
    <lineage>
        <taxon>Eukaryota</taxon>
        <taxon>Metazoa</taxon>
        <taxon>Ecdysozoa</taxon>
        <taxon>Arthropoda</taxon>
        <taxon>Hexapoda</taxon>
        <taxon>Insecta</taxon>
        <taxon>Pterygota</taxon>
        <taxon>Neoptera</taxon>
        <taxon>Paraneoptera</taxon>
        <taxon>Thysanoptera</taxon>
        <taxon>Terebrantia</taxon>
        <taxon>Thripoidea</taxon>
        <taxon>Thripidae</taxon>
        <taxon>Frankliniella</taxon>
    </lineage>
</organism>
<sequence>MEELDPELQKILADSAFNSPGVPIIFPTPPGSGISAVGEVIFGPGMAIVAATPSQDVNPNTPPETPEAEKSMDIEIPDNFIDGLEESLAEPLGENLDDIFDIDEEDNALPEKETFRKKVKKPSKQDIAKEALNKGLEHLNVKGNLLKAKQMRPACENCRFKSSERLPQDQRESIFKKYWALGNKQQQDRFIR</sequence>
<reference evidence="2" key="2">
    <citation type="journal article" date="2023" name="BMC Genomics">
        <title>Pest status, molecular evolution, and epigenetic factors derived from the genome assembly of Frankliniella fusca, a thysanopteran phytovirus vector.</title>
        <authorList>
            <person name="Catto M.A."/>
            <person name="Labadie P.E."/>
            <person name="Jacobson A.L."/>
            <person name="Kennedy G.G."/>
            <person name="Srinivasan R."/>
            <person name="Hunt B.G."/>
        </authorList>
    </citation>
    <scope>NUCLEOTIDE SEQUENCE</scope>
    <source>
        <strain evidence="2">PL_HMW_Pooled</strain>
    </source>
</reference>
<dbReference type="PANTHER" id="PTHR10773">
    <property type="entry name" value="DNA-DIRECTED RNA POLYMERASES I, II, AND III SUBUNIT RPABC2"/>
    <property type="match status" value="1"/>
</dbReference>
<dbReference type="EMBL" id="JAHWGI010001243">
    <property type="protein sequence ID" value="KAK3926098.1"/>
    <property type="molecule type" value="Genomic_DNA"/>
</dbReference>
<protein>
    <submittedName>
        <fullName evidence="2">Cytosolic Fe-S cluster assembly factor NAR1</fullName>
    </submittedName>
</protein>
<gene>
    <name evidence="2" type="ORF">KUF71_014347</name>
</gene>
<accession>A0AAE1HRK2</accession>
<reference evidence="2" key="1">
    <citation type="submission" date="2021-07" db="EMBL/GenBank/DDBJ databases">
        <authorList>
            <person name="Catto M.A."/>
            <person name="Jacobson A."/>
            <person name="Kennedy G."/>
            <person name="Labadie P."/>
            <person name="Hunt B.G."/>
            <person name="Srinivasan R."/>
        </authorList>
    </citation>
    <scope>NUCLEOTIDE SEQUENCE</scope>
    <source>
        <strain evidence="2">PL_HMW_Pooled</strain>
        <tissue evidence="2">Head</tissue>
    </source>
</reference>
<evidence type="ECO:0000313" key="3">
    <source>
        <dbReference type="Proteomes" id="UP001219518"/>
    </source>
</evidence>
<dbReference type="AlphaFoldDB" id="A0AAE1HRK2"/>
<feature type="region of interest" description="Disordered" evidence="1">
    <location>
        <begin position="52"/>
        <end position="73"/>
    </location>
</feature>